<reference evidence="1" key="1">
    <citation type="submission" date="2019-08" db="EMBL/GenBank/DDBJ databases">
        <title>Genome sequence of Clostridiales bacterium MT110.</title>
        <authorList>
            <person name="Cao J."/>
        </authorList>
    </citation>
    <scope>NUCLEOTIDE SEQUENCE</scope>
    <source>
        <strain evidence="1">MT110</strain>
    </source>
</reference>
<accession>A0ACD1AB60</accession>
<organism evidence="1 2">
    <name type="scientific">Anoxybacterium hadale</name>
    <dbReference type="NCBI Taxonomy" id="3408580"/>
    <lineage>
        <taxon>Bacteria</taxon>
        <taxon>Bacillati</taxon>
        <taxon>Bacillota</taxon>
        <taxon>Clostridia</taxon>
        <taxon>Peptostreptococcales</taxon>
        <taxon>Anaerovoracaceae</taxon>
        <taxon>Anoxybacterium</taxon>
    </lineage>
</organism>
<gene>
    <name evidence="1" type="ORF">FRZ06_09245</name>
</gene>
<name>A0ACD1AB60_9FIRM</name>
<evidence type="ECO:0000313" key="1">
    <source>
        <dbReference type="EMBL" id="QOX63524.1"/>
    </source>
</evidence>
<evidence type="ECO:0000313" key="2">
    <source>
        <dbReference type="Proteomes" id="UP000594014"/>
    </source>
</evidence>
<protein>
    <submittedName>
        <fullName evidence="1">LysR family transcriptional regulator</fullName>
    </submittedName>
</protein>
<proteinExistence type="predicted"/>
<keyword evidence="2" id="KW-1185">Reference proteome</keyword>
<sequence length="307" mass="35586">MNISDLKYVAEIARTGSMTQAAANLFMNQPNLSKAVISLEKELGITIFRRSSKGVSLTKEGNDFLLSTKEILEKFEMVEARYKAEEMIHYFGISVPRASYISTAFSRFSSEIASAKKLQINFYETNSMKTIQNISSRKHSLGIIRYAVEYERYYNKLLADLDLYGDMLLEFDYLALMSENGPLAQQKELKPENFVDLIEIVHGDYTIPLLSTSEIQKPMHNVSNGKSIELYDRGSQFDVLSDVWNTYMWVSPIPKEMLKRYHLVQKHVFVKDNLYRDVIIRPKAYQMTDTDRKFLSHLYRVRDMISV</sequence>
<dbReference type="EMBL" id="CP042469">
    <property type="protein sequence ID" value="QOX63524.1"/>
    <property type="molecule type" value="Genomic_DNA"/>
</dbReference>
<dbReference type="Proteomes" id="UP000594014">
    <property type="component" value="Chromosome"/>
</dbReference>